<evidence type="ECO:0000313" key="2">
    <source>
        <dbReference type="Proteomes" id="UP000015106"/>
    </source>
</evidence>
<dbReference type="Proteomes" id="UP000015106">
    <property type="component" value="Chromosome 1"/>
</dbReference>
<reference evidence="1" key="3">
    <citation type="submission" date="2022-06" db="UniProtKB">
        <authorList>
            <consortium name="EnsemblPlants"/>
        </authorList>
    </citation>
    <scope>IDENTIFICATION</scope>
</reference>
<proteinExistence type="predicted"/>
<keyword evidence="2" id="KW-1185">Reference proteome</keyword>
<reference evidence="1" key="2">
    <citation type="submission" date="2018-03" db="EMBL/GenBank/DDBJ databases">
        <title>The Triticum urartu genome reveals the dynamic nature of wheat genome evolution.</title>
        <authorList>
            <person name="Ling H."/>
            <person name="Ma B."/>
            <person name="Shi X."/>
            <person name="Liu H."/>
            <person name="Dong L."/>
            <person name="Sun H."/>
            <person name="Cao Y."/>
            <person name="Gao Q."/>
            <person name="Zheng S."/>
            <person name="Li Y."/>
            <person name="Yu Y."/>
            <person name="Du H."/>
            <person name="Qi M."/>
            <person name="Li Y."/>
            <person name="Yu H."/>
            <person name="Cui Y."/>
            <person name="Wang N."/>
            <person name="Chen C."/>
            <person name="Wu H."/>
            <person name="Zhao Y."/>
            <person name="Zhang J."/>
            <person name="Li Y."/>
            <person name="Zhou W."/>
            <person name="Zhang B."/>
            <person name="Hu W."/>
            <person name="Eijk M."/>
            <person name="Tang J."/>
            <person name="Witsenboer H."/>
            <person name="Zhao S."/>
            <person name="Li Z."/>
            <person name="Zhang A."/>
            <person name="Wang D."/>
            <person name="Liang C."/>
        </authorList>
    </citation>
    <scope>NUCLEOTIDE SEQUENCE [LARGE SCALE GENOMIC DNA]</scope>
    <source>
        <strain evidence="1">cv. G1812</strain>
    </source>
</reference>
<organism evidence="1 2">
    <name type="scientific">Triticum urartu</name>
    <name type="common">Red wild einkorn</name>
    <name type="synonym">Crithodium urartu</name>
    <dbReference type="NCBI Taxonomy" id="4572"/>
    <lineage>
        <taxon>Eukaryota</taxon>
        <taxon>Viridiplantae</taxon>
        <taxon>Streptophyta</taxon>
        <taxon>Embryophyta</taxon>
        <taxon>Tracheophyta</taxon>
        <taxon>Spermatophyta</taxon>
        <taxon>Magnoliopsida</taxon>
        <taxon>Liliopsida</taxon>
        <taxon>Poales</taxon>
        <taxon>Poaceae</taxon>
        <taxon>BOP clade</taxon>
        <taxon>Pooideae</taxon>
        <taxon>Triticodae</taxon>
        <taxon>Triticeae</taxon>
        <taxon>Triticinae</taxon>
        <taxon>Triticum</taxon>
    </lineage>
</organism>
<accession>A0A8R7P8B9</accession>
<sequence length="130" mass="15296">MNNETEAHFRLLIHQRRLLSIHTVFISPAFLGKILYSRCSRYCREWLIFQPNCDTYRTRPKYFPCRLNVSCISDHRVFFPIPGIIRRGDIPNSRIPQATDVVLSVSEDSNPSAPRQKQRDDWDILKATVY</sequence>
<reference evidence="2" key="1">
    <citation type="journal article" date="2013" name="Nature">
        <title>Draft genome of the wheat A-genome progenitor Triticum urartu.</title>
        <authorList>
            <person name="Ling H.Q."/>
            <person name="Zhao S."/>
            <person name="Liu D."/>
            <person name="Wang J."/>
            <person name="Sun H."/>
            <person name="Zhang C."/>
            <person name="Fan H."/>
            <person name="Li D."/>
            <person name="Dong L."/>
            <person name="Tao Y."/>
            <person name="Gao C."/>
            <person name="Wu H."/>
            <person name="Li Y."/>
            <person name="Cui Y."/>
            <person name="Guo X."/>
            <person name="Zheng S."/>
            <person name="Wang B."/>
            <person name="Yu K."/>
            <person name="Liang Q."/>
            <person name="Yang W."/>
            <person name="Lou X."/>
            <person name="Chen J."/>
            <person name="Feng M."/>
            <person name="Jian J."/>
            <person name="Zhang X."/>
            <person name="Luo G."/>
            <person name="Jiang Y."/>
            <person name="Liu J."/>
            <person name="Wang Z."/>
            <person name="Sha Y."/>
            <person name="Zhang B."/>
            <person name="Wu H."/>
            <person name="Tang D."/>
            <person name="Shen Q."/>
            <person name="Xue P."/>
            <person name="Zou S."/>
            <person name="Wang X."/>
            <person name="Liu X."/>
            <person name="Wang F."/>
            <person name="Yang Y."/>
            <person name="An X."/>
            <person name="Dong Z."/>
            <person name="Zhang K."/>
            <person name="Zhang X."/>
            <person name="Luo M.C."/>
            <person name="Dvorak J."/>
            <person name="Tong Y."/>
            <person name="Wang J."/>
            <person name="Yang H."/>
            <person name="Li Z."/>
            <person name="Wang D."/>
            <person name="Zhang A."/>
            <person name="Wang J."/>
        </authorList>
    </citation>
    <scope>NUCLEOTIDE SEQUENCE</scope>
    <source>
        <strain evidence="2">cv. G1812</strain>
    </source>
</reference>
<evidence type="ECO:0000313" key="1">
    <source>
        <dbReference type="EnsemblPlants" id="TuG1812G0100004740.01.T01"/>
    </source>
</evidence>
<protein>
    <submittedName>
        <fullName evidence="1">Uncharacterized protein</fullName>
    </submittedName>
</protein>
<dbReference type="EnsemblPlants" id="TuG1812G0100004740.01.T01">
    <property type="protein sequence ID" value="TuG1812G0100004740.01.T01"/>
    <property type="gene ID" value="TuG1812G0100004740.01"/>
</dbReference>
<dbReference type="AlphaFoldDB" id="A0A8R7P8B9"/>
<name>A0A8R7P8B9_TRIUA</name>
<dbReference type="Gramene" id="TuG1812G0100004740.01.T01">
    <property type="protein sequence ID" value="TuG1812G0100004740.01.T01"/>
    <property type="gene ID" value="TuG1812G0100004740.01"/>
</dbReference>